<dbReference type="Gene3D" id="3.40.50.150">
    <property type="entry name" value="Vaccinia Virus protein VP39"/>
    <property type="match status" value="1"/>
</dbReference>
<dbReference type="InterPro" id="IPR032821">
    <property type="entry name" value="PKS_assoc"/>
</dbReference>
<dbReference type="InterPro" id="IPR020807">
    <property type="entry name" value="PKS_DH"/>
</dbReference>
<feature type="domain" description="Carrier" evidence="10">
    <location>
        <begin position="2463"/>
        <end position="2540"/>
    </location>
</feature>
<dbReference type="Pfam" id="PF21089">
    <property type="entry name" value="PKS_DH_N"/>
    <property type="match status" value="1"/>
</dbReference>
<feature type="domain" description="Ketosynthase family 3 (KS3)" evidence="11">
    <location>
        <begin position="26"/>
        <end position="450"/>
    </location>
</feature>
<keyword evidence="2" id="KW-0597">Phosphoprotein</keyword>
<dbReference type="SMART" id="SM00829">
    <property type="entry name" value="PKS_ER"/>
    <property type="match status" value="1"/>
</dbReference>
<dbReference type="Gene3D" id="3.30.70.3290">
    <property type="match status" value="1"/>
</dbReference>
<dbReference type="SUPFAM" id="SSF47336">
    <property type="entry name" value="ACP-like"/>
    <property type="match status" value="1"/>
</dbReference>
<dbReference type="InterPro" id="IPR014030">
    <property type="entry name" value="Ketoacyl_synth_N"/>
</dbReference>
<dbReference type="InterPro" id="IPR049552">
    <property type="entry name" value="PKS_DH_N"/>
</dbReference>
<dbReference type="InterPro" id="IPR020841">
    <property type="entry name" value="PKS_Beta-ketoAc_synthase_dom"/>
</dbReference>
<dbReference type="InterPro" id="IPR016039">
    <property type="entry name" value="Thiolase-like"/>
</dbReference>
<dbReference type="InterPro" id="IPR016036">
    <property type="entry name" value="Malonyl_transacylase_ACP-bd"/>
</dbReference>
<dbReference type="InterPro" id="IPR014043">
    <property type="entry name" value="Acyl_transferase_dom"/>
</dbReference>
<evidence type="ECO:0000259" key="12">
    <source>
        <dbReference type="PROSITE" id="PS52019"/>
    </source>
</evidence>
<evidence type="ECO:0000256" key="5">
    <source>
        <dbReference type="ARBA" id="ARBA00023002"/>
    </source>
</evidence>
<dbReference type="PROSITE" id="PS50075">
    <property type="entry name" value="CARRIER"/>
    <property type="match status" value="1"/>
</dbReference>
<organism evidence="13 14">
    <name type="scientific">Thermothielavioides terrestris</name>
    <dbReference type="NCBI Taxonomy" id="2587410"/>
    <lineage>
        <taxon>Eukaryota</taxon>
        <taxon>Fungi</taxon>
        <taxon>Dikarya</taxon>
        <taxon>Ascomycota</taxon>
        <taxon>Pezizomycotina</taxon>
        <taxon>Sordariomycetes</taxon>
        <taxon>Sordariomycetidae</taxon>
        <taxon>Sordariales</taxon>
        <taxon>Chaetomiaceae</taxon>
        <taxon>Thermothielavioides</taxon>
    </lineage>
</organism>
<dbReference type="InterPro" id="IPR006162">
    <property type="entry name" value="Ppantetheine_attach_site"/>
</dbReference>
<dbReference type="SMART" id="SM00827">
    <property type="entry name" value="PKS_AT"/>
    <property type="match status" value="1"/>
</dbReference>
<dbReference type="FunFam" id="3.40.50.720:FF:000209">
    <property type="entry name" value="Polyketide synthase Pks12"/>
    <property type="match status" value="1"/>
</dbReference>
<keyword evidence="5" id="KW-0560">Oxidoreductase</keyword>
<dbReference type="SUPFAM" id="SSF53901">
    <property type="entry name" value="Thiolase-like"/>
    <property type="match status" value="1"/>
</dbReference>
<dbReference type="InterPro" id="IPR020843">
    <property type="entry name" value="ER"/>
</dbReference>
<evidence type="ECO:0000256" key="1">
    <source>
        <dbReference type="ARBA" id="ARBA00022450"/>
    </source>
</evidence>
<dbReference type="SUPFAM" id="SSF53335">
    <property type="entry name" value="S-adenosyl-L-methionine-dependent methyltransferases"/>
    <property type="match status" value="1"/>
</dbReference>
<dbReference type="Gene3D" id="3.40.50.720">
    <property type="entry name" value="NAD(P)-binding Rossmann-like Domain"/>
    <property type="match status" value="1"/>
</dbReference>
<dbReference type="Pfam" id="PF08659">
    <property type="entry name" value="KR"/>
    <property type="match status" value="1"/>
</dbReference>
<dbReference type="PROSITE" id="PS00012">
    <property type="entry name" value="PHOSPHOPANTETHEINE"/>
    <property type="match status" value="1"/>
</dbReference>
<dbReference type="SMART" id="SM00826">
    <property type="entry name" value="PKS_DH"/>
    <property type="match status" value="1"/>
</dbReference>
<dbReference type="Pfam" id="PF00107">
    <property type="entry name" value="ADH_zinc_N"/>
    <property type="match status" value="1"/>
</dbReference>
<feature type="domain" description="PKS/mFAS DH" evidence="12">
    <location>
        <begin position="965"/>
        <end position="1281"/>
    </location>
</feature>
<dbReference type="Gene3D" id="3.40.366.10">
    <property type="entry name" value="Malonyl-Coenzyme A Acyl Carrier Protein, domain 2"/>
    <property type="match status" value="1"/>
</dbReference>
<dbReference type="InterPro" id="IPR036291">
    <property type="entry name" value="NAD(P)-bd_dom_sf"/>
</dbReference>
<dbReference type="EMBL" id="OUUZ01000012">
    <property type="protein sequence ID" value="SPQ24138.1"/>
    <property type="molecule type" value="Genomic_DNA"/>
</dbReference>
<feature type="compositionally biased region" description="Polar residues" evidence="9">
    <location>
        <begin position="1"/>
        <end position="14"/>
    </location>
</feature>
<dbReference type="Gene3D" id="3.10.129.110">
    <property type="entry name" value="Polyketide synthase dehydratase"/>
    <property type="match status" value="1"/>
</dbReference>
<dbReference type="SUPFAM" id="SSF51735">
    <property type="entry name" value="NAD(P)-binding Rossmann-fold domains"/>
    <property type="match status" value="2"/>
</dbReference>
<evidence type="ECO:0000256" key="3">
    <source>
        <dbReference type="ARBA" id="ARBA00022679"/>
    </source>
</evidence>
<dbReference type="Pfam" id="PF00698">
    <property type="entry name" value="Acyl_transf_1"/>
    <property type="match status" value="1"/>
</dbReference>
<evidence type="ECO:0000256" key="6">
    <source>
        <dbReference type="ARBA" id="ARBA00023268"/>
    </source>
</evidence>
<dbReference type="SUPFAM" id="SSF50129">
    <property type="entry name" value="GroES-like"/>
    <property type="match status" value="1"/>
</dbReference>
<evidence type="ECO:0000313" key="14">
    <source>
        <dbReference type="Proteomes" id="UP000289323"/>
    </source>
</evidence>
<dbReference type="InterPro" id="IPR029063">
    <property type="entry name" value="SAM-dependent_MTases_sf"/>
</dbReference>
<dbReference type="InterPro" id="IPR020806">
    <property type="entry name" value="PKS_PP-bd"/>
</dbReference>
<dbReference type="PROSITE" id="PS52004">
    <property type="entry name" value="KS3_2"/>
    <property type="match status" value="1"/>
</dbReference>
<evidence type="ECO:0000256" key="8">
    <source>
        <dbReference type="PROSITE-ProRule" id="PRU01363"/>
    </source>
</evidence>
<accession>A0A446BNS5</accession>
<dbReference type="GO" id="GO:0006633">
    <property type="term" value="P:fatty acid biosynthetic process"/>
    <property type="evidence" value="ECO:0007669"/>
    <property type="project" value="TreeGrafter"/>
</dbReference>
<sequence length="2544" mass="273804">MTGNRMTNGYSKSNGAGAGAGAPRTAAPIAIIGMSCRFGGDATSPSKLWELCKAAKDAYSPIPDERFDLAGFYDKRKGRSGKFHVKGGYFLKDISRFDSAFYNLTTDVADAMDPQVRMLLESVYESAEDAGIPLHKLAGSNTAVFAGSFGRDYNDMLVRDTESMHASTITGNGIAMLSNRISHFYDLRGASMTIDTGCSTGLVALHQAVHALRSGESDMAIVGSALVCLGPELFIELMGAGVLGPTGKCFAWDHRAEGYGRGEGVASLMLKPLDAALRDGDHIHAVIRETGLNQDGKTTTITSPSAAAQIDLILDVYRRAGLDPVDTGYVEAHMTGTPTGDPIEAEALAQTFAKHRSPEDPVWVGGVKPNIGHTEPVSGLAAIIKTIFVLKEGVIPPNVNYEKPNPKIPLSDWRLKVPVAQTPWPAGKPRRASINNFGYGGTNAHVILEAAPDVFGYGGAGLNGRKRSYLNGYASSVNGTGTSTPLVSEALDSFVYVVSAKESGAAQQMNQNLAQHIRDAGLELAPRARDLAFTLAERRSRLTWVTALRAGDLAELAEKLDKAKASRASKKPRLGFVFNGQGAQWHAMGRELIAAYPVFRRSLMAADAILRDYGATWSLREELMRDEKTTRVHEISISQPCSVALQLCLVDLLASWGITPSAVVSHSSGEIAAAYCVGALSFQQALGVVFYRGELAAQHAAHSSVAGSMLAAGVGAERAAEYVKNTEKGRVVVACHNSPESVTLSGDAPAIEEVRERLARDGLFARKLNVPLAYHSHHMEPMAQDYSDRLREIVPPASAAKWNGTLYASPVTGDIVTSPKVLGPDHYCRNLVSPVLFAEAFERMCFSDLASDGTRNPSTDANVDMIVEIGAHGTLAGPIRQVLGKDHPMPYVSCLKRGANAVHTIQDAVCALLAQGYPVQLAGVNGHQRGHYVPGLPTYAWNHTHEHWTESRLSREFRHKRFPPHELLGSPVPGINRQSPTWRNILRTADIPWLVEHKLGSDVVLPGAGYIAMAIEAIRLVTDPNEATVAGYRLREVDFLNALVIPDRGVETQFVLRPLSDKELDSKGWYEFEVWSVSVGDDDSWTQHCKGTIAAEFSSEAKEAATRAAVPAPRTDAFFSAADLSVNDVHPESFFAVLRSMKLFHGPLFRNMVSSRASTEKSVTTLAVSPAAGQGEPKPYVLHPTTMDSLVHAAYVSIPAATMRGSMVVPRSVRHLYVPRTVNRLVGDKMTAFVNLQHADRRGALLSGVAVNGRGNDHDVSAPRLELDGLYCQAVPLETDSSDAREASPMCSTNRWEVDIAHGVPPAFTASLRVSLDENDAVFEKKLDRVSFNYVLDAVRDLSADDEKVARPSHLAQLYTWMKSIVARAETGELVPGSRVWAKTNAGLKQRLADEVASENAAGKLTVRVGQQLAAIVRGHVDAKALLSGEELDQYYESLPRLAKRSYEQVHKIAVQLAVNRPNARVLEVGGRSGALTVRVLEAFAAKAPEGTLRTLLGHYDFTSLNLSALDAVRQKCVPWDALMDFKTLDISKDPAEQGFTARYDLVIVAASALGPDPAKSLSHVRTLVEGAGGKLVLILEHARPRLDTHIVFGGLAGFQFGEVHDWHELLTAAGFAGVELEVGDCDDAQFQASSVILSSAVEAHAKPPAYPTAVSVVHADNVRPEQQWLTALEASIAEELGATVAVEALSQVEARPDVTYVFVPEMVSPFLDVMDEAAFNQLRALLVRGQGLLWLSRSGLMTADKPVFAQSSGLLRTARQEDPSKRYVLLDFDAEAGAGIWPLSAVEYVVRALRQSFDARLSNAEVEHEYAVKEGVMPAGPWYGIPQKTIGTLSNLYFTDDAARPELPSGFVEIRTHAMGLNFRDVMCAMGQIDESRYMHDAAGVVTRLGPDTEASGLAVGDRVTGVLNGKFATHPSTHWTCLTKIPNDMSWEEAASLPIVFLTSYMCLFDLARLQRGERVLIHAGAGGVGQSAIMLARLAGAEVFATCSSDAKRQLLMTRFGLDADHIFSSRDTSFAPAILARTSGKGVDVVINSLSGPMLKASWDCVARFGRFCEIGKVDMEAARRLDLSPLTRNATIMGFDLIQHCHFNRPAVHRAWKALMKLWSAKVIRAVHPVVSYPLSDMETAMRQMQRGAHIGKLVLIPGEDTRVRVLAAPSSGLQAQLNDPTATYLIVGGLGGIGLAFAHRMMESGAKHILIISRQAESHAKAKSLIAHGRAQGCTVWIRNCDVAREDQLVQVLANCTAAGMPPVRGVIQAALSLHDTILESLTFEQWQAGIRSKVAGTLNLHRHLTDVRFFIMLSSTAGVIGLASQSAYAAGNTFQDALARHRVSKGLPAVAIDLGGVDEVGFVAENGGAVRERVERTLGKIIPIARVLRLIEAAVCEPMPPTPEASQVITGIIDYDRLPAGAAVKQDPRFSTLKLGSSAGLRASSPAGAAATHSPDDALKQGLVAAATSPEARAAVVMGGLMHKLAALFNLAEAEIDATGSLAAVGVDSLVAVELRNWLSSVVQAHVTVFEILQAATLREFAALVARRSTLVA</sequence>
<evidence type="ECO:0000259" key="10">
    <source>
        <dbReference type="PROSITE" id="PS50075"/>
    </source>
</evidence>
<dbReference type="GO" id="GO:1901336">
    <property type="term" value="P:lactone biosynthetic process"/>
    <property type="evidence" value="ECO:0007669"/>
    <property type="project" value="UniProtKB-ARBA"/>
</dbReference>
<dbReference type="InterPro" id="IPR011032">
    <property type="entry name" value="GroES-like_sf"/>
</dbReference>
<dbReference type="Proteomes" id="UP000289323">
    <property type="component" value="Unassembled WGS sequence"/>
</dbReference>
<dbReference type="InterPro" id="IPR042104">
    <property type="entry name" value="PKS_dehydratase_sf"/>
</dbReference>
<dbReference type="Gene3D" id="3.40.47.10">
    <property type="match status" value="1"/>
</dbReference>
<dbReference type="PROSITE" id="PS52019">
    <property type="entry name" value="PKS_MFAS_DH"/>
    <property type="match status" value="1"/>
</dbReference>
<dbReference type="InterPro" id="IPR009081">
    <property type="entry name" value="PP-bd_ACP"/>
</dbReference>
<keyword evidence="7" id="KW-0012">Acyltransferase</keyword>
<dbReference type="CDD" id="cd00833">
    <property type="entry name" value="PKS"/>
    <property type="match status" value="1"/>
</dbReference>
<gene>
    <name evidence="13" type="ORF">TT172_LOCUS6557</name>
</gene>
<dbReference type="InterPro" id="IPR001227">
    <property type="entry name" value="Ac_transferase_dom_sf"/>
</dbReference>
<keyword evidence="1" id="KW-0596">Phosphopantetheine</keyword>
<feature type="active site" description="Proton donor; for dehydratase activity" evidence="8">
    <location>
        <position position="1188"/>
    </location>
</feature>
<keyword evidence="4" id="KW-0521">NADP</keyword>
<feature type="region of interest" description="C-terminal hotdog fold" evidence="8">
    <location>
        <begin position="1126"/>
        <end position="1281"/>
    </location>
</feature>
<name>A0A446BNS5_9PEZI</name>
<feature type="active site" description="Proton acceptor; for dehydratase activity" evidence="8">
    <location>
        <position position="997"/>
    </location>
</feature>
<dbReference type="GO" id="GO:0004312">
    <property type="term" value="F:fatty acid synthase activity"/>
    <property type="evidence" value="ECO:0007669"/>
    <property type="project" value="TreeGrafter"/>
</dbReference>
<dbReference type="Pfam" id="PF23297">
    <property type="entry name" value="ACP_SdgA_C"/>
    <property type="match status" value="1"/>
</dbReference>
<dbReference type="Gene3D" id="1.10.1200.10">
    <property type="entry name" value="ACP-like"/>
    <property type="match status" value="1"/>
</dbReference>
<dbReference type="Pfam" id="PF00109">
    <property type="entry name" value="ketoacyl-synt"/>
    <property type="match status" value="1"/>
</dbReference>
<feature type="region of interest" description="N-terminal hotdog fold" evidence="8">
    <location>
        <begin position="965"/>
        <end position="1100"/>
    </location>
</feature>
<dbReference type="GO" id="GO:0016491">
    <property type="term" value="F:oxidoreductase activity"/>
    <property type="evidence" value="ECO:0007669"/>
    <property type="project" value="UniProtKB-KW"/>
</dbReference>
<feature type="region of interest" description="Disordered" evidence="9">
    <location>
        <begin position="1"/>
        <end position="20"/>
    </location>
</feature>
<dbReference type="Pfam" id="PF14765">
    <property type="entry name" value="PS-DH"/>
    <property type="match status" value="1"/>
</dbReference>
<proteinExistence type="predicted"/>
<dbReference type="GO" id="GO:0044550">
    <property type="term" value="P:secondary metabolite biosynthetic process"/>
    <property type="evidence" value="ECO:0007669"/>
    <property type="project" value="TreeGrafter"/>
</dbReference>
<dbReference type="CDD" id="cd05195">
    <property type="entry name" value="enoyl_red"/>
    <property type="match status" value="1"/>
</dbReference>
<keyword evidence="3" id="KW-0808">Transferase</keyword>
<dbReference type="InterPro" id="IPR057326">
    <property type="entry name" value="KR_dom"/>
</dbReference>
<dbReference type="InterPro" id="IPR049900">
    <property type="entry name" value="PKS_mFAS_DH"/>
</dbReference>
<dbReference type="SUPFAM" id="SSF52151">
    <property type="entry name" value="FabD/lysophospholipase-like"/>
    <property type="match status" value="1"/>
</dbReference>
<evidence type="ECO:0000256" key="2">
    <source>
        <dbReference type="ARBA" id="ARBA00022553"/>
    </source>
</evidence>
<dbReference type="Pfam" id="PF16197">
    <property type="entry name" value="KAsynt_C_assoc"/>
    <property type="match status" value="1"/>
</dbReference>
<reference evidence="13 14" key="1">
    <citation type="submission" date="2018-04" db="EMBL/GenBank/DDBJ databases">
        <authorList>
            <person name="Huttner S."/>
            <person name="Dainat J."/>
        </authorList>
    </citation>
    <scope>NUCLEOTIDE SEQUENCE [LARGE SCALE GENOMIC DNA]</scope>
</reference>
<dbReference type="InterPro" id="IPR013968">
    <property type="entry name" value="PKS_KR"/>
</dbReference>
<evidence type="ECO:0000259" key="11">
    <source>
        <dbReference type="PROSITE" id="PS52004"/>
    </source>
</evidence>
<evidence type="ECO:0000256" key="9">
    <source>
        <dbReference type="SAM" id="MobiDB-lite"/>
    </source>
</evidence>
<dbReference type="InterPro" id="IPR050091">
    <property type="entry name" value="PKS_NRPS_Biosynth_Enz"/>
</dbReference>
<dbReference type="InterPro" id="IPR013149">
    <property type="entry name" value="ADH-like_C"/>
</dbReference>
<protein>
    <submittedName>
        <fullName evidence="13">C3c8812c-0ec2-4a64-a9c9-1a5e918892c9</fullName>
    </submittedName>
</protein>
<dbReference type="Gene3D" id="3.90.180.10">
    <property type="entry name" value="Medium-chain alcohol dehydrogenases, catalytic domain"/>
    <property type="match status" value="1"/>
</dbReference>
<evidence type="ECO:0000256" key="4">
    <source>
        <dbReference type="ARBA" id="ARBA00022857"/>
    </source>
</evidence>
<dbReference type="PANTHER" id="PTHR43775:SF29">
    <property type="entry name" value="ASPERFURANONE POLYKETIDE SYNTHASE AFOG-RELATED"/>
    <property type="match status" value="1"/>
</dbReference>
<evidence type="ECO:0000313" key="13">
    <source>
        <dbReference type="EMBL" id="SPQ24138.1"/>
    </source>
</evidence>
<dbReference type="PANTHER" id="PTHR43775">
    <property type="entry name" value="FATTY ACID SYNTHASE"/>
    <property type="match status" value="1"/>
</dbReference>
<dbReference type="InterPro" id="IPR049551">
    <property type="entry name" value="PKS_DH_C"/>
</dbReference>
<evidence type="ECO:0000256" key="7">
    <source>
        <dbReference type="ARBA" id="ARBA00023315"/>
    </source>
</evidence>
<dbReference type="InterPro" id="IPR036736">
    <property type="entry name" value="ACP-like_sf"/>
</dbReference>
<dbReference type="SMART" id="SM00822">
    <property type="entry name" value="PKS_KR"/>
    <property type="match status" value="1"/>
</dbReference>
<dbReference type="InterPro" id="IPR014031">
    <property type="entry name" value="Ketoacyl_synth_C"/>
</dbReference>
<dbReference type="Pfam" id="PF02801">
    <property type="entry name" value="Ketoacyl-synt_C"/>
    <property type="match status" value="1"/>
</dbReference>
<dbReference type="GO" id="GO:0031177">
    <property type="term" value="F:phosphopantetheine binding"/>
    <property type="evidence" value="ECO:0007669"/>
    <property type="project" value="InterPro"/>
</dbReference>
<dbReference type="SUPFAM" id="SSF55048">
    <property type="entry name" value="Probable ACP-binding domain of malonyl-CoA ACP transacylase"/>
    <property type="match status" value="1"/>
</dbReference>
<dbReference type="InterPro" id="IPR016035">
    <property type="entry name" value="Acyl_Trfase/lysoPLipase"/>
</dbReference>
<dbReference type="SMART" id="SM00823">
    <property type="entry name" value="PKS_PP"/>
    <property type="match status" value="1"/>
</dbReference>
<dbReference type="SMART" id="SM00825">
    <property type="entry name" value="PKS_KS"/>
    <property type="match status" value="1"/>
</dbReference>
<keyword evidence="6" id="KW-0511">Multifunctional enzyme</keyword>